<dbReference type="Gene3D" id="3.40.50.1240">
    <property type="entry name" value="Phosphoglycerate mutase-like"/>
    <property type="match status" value="1"/>
</dbReference>
<dbReference type="RefSeq" id="WP_135943078.1">
    <property type="nucleotide sequence ID" value="NZ_BMEI01000001.1"/>
</dbReference>
<evidence type="ECO:0000313" key="2">
    <source>
        <dbReference type="Proteomes" id="UP000305451"/>
    </source>
</evidence>
<name>A0A4S2HDG0_9PROT</name>
<organism evidence="1 2">
    <name type="scientific">Marinicauda pacifica</name>
    <dbReference type="NCBI Taxonomy" id="1133559"/>
    <lineage>
        <taxon>Bacteria</taxon>
        <taxon>Pseudomonadati</taxon>
        <taxon>Pseudomonadota</taxon>
        <taxon>Alphaproteobacteria</taxon>
        <taxon>Maricaulales</taxon>
        <taxon>Maricaulaceae</taxon>
        <taxon>Marinicauda</taxon>
    </lineage>
</organism>
<dbReference type="Proteomes" id="UP000305451">
    <property type="component" value="Unassembled WGS sequence"/>
</dbReference>
<dbReference type="InterPro" id="IPR029033">
    <property type="entry name" value="His_PPase_superfam"/>
</dbReference>
<dbReference type="OrthoDB" id="7200944at2"/>
<accession>A0A4S2HDG0</accession>
<evidence type="ECO:0000313" key="1">
    <source>
        <dbReference type="EMBL" id="TGY93883.1"/>
    </source>
</evidence>
<reference evidence="1 2" key="1">
    <citation type="journal article" date="2013" name="Int. J. Syst. Evol. Microbiol.">
        <title>Marinicauda pacifica gen. nov., sp. nov., a prosthecate alphaproteobacterium of the family Hyphomonadaceae isolated from deep seawater.</title>
        <authorList>
            <person name="Zhang X.Y."/>
            <person name="Li G.W."/>
            <person name="Wang C.S."/>
            <person name="Zhang Y.J."/>
            <person name="Xu X.W."/>
            <person name="Li H."/>
            <person name="Liu A."/>
            <person name="Liu C."/>
            <person name="Xie B.B."/>
            <person name="Qin Q.L."/>
            <person name="Xu Z."/>
            <person name="Chen X.L."/>
            <person name="Zhou B.C."/>
            <person name="Zhang Y.Z."/>
        </authorList>
    </citation>
    <scope>NUCLEOTIDE SEQUENCE [LARGE SCALE GENOMIC DNA]</scope>
    <source>
        <strain evidence="1 2">P-1 km-3</strain>
    </source>
</reference>
<dbReference type="PROSITE" id="PS00175">
    <property type="entry name" value="PG_MUTASE"/>
    <property type="match status" value="1"/>
</dbReference>
<protein>
    <submittedName>
        <fullName evidence="1">Histidine phosphatase family protein</fullName>
    </submittedName>
</protein>
<proteinExistence type="predicted"/>
<dbReference type="GO" id="GO:0003824">
    <property type="term" value="F:catalytic activity"/>
    <property type="evidence" value="ECO:0007669"/>
    <property type="project" value="InterPro"/>
</dbReference>
<dbReference type="InterPro" id="IPR013078">
    <property type="entry name" value="His_Pase_superF_clade-1"/>
</dbReference>
<dbReference type="SMART" id="SM00855">
    <property type="entry name" value="PGAM"/>
    <property type="match status" value="1"/>
</dbReference>
<dbReference type="AlphaFoldDB" id="A0A4S2HDG0"/>
<gene>
    <name evidence="1" type="ORF">E5162_00905</name>
</gene>
<keyword evidence="2" id="KW-1185">Reference proteome</keyword>
<sequence length="203" mass="22973">MSDTDPQTAPGYITIARHGEPDANRRERLGWQAYENWWANYDLAGLKGGQTPPESLVQEVEGARLLFASTLRRAIETAEAASGGREFDINSIFVEAPLPPPRMPGSFPARTWGVFARCSWWLGLSRGRESRVQAERRAEQAADILIEAAQTGPVVLFAHGWFNRMLRPALRRRGWQCVRDGGDHYWSWRRYELKHAPATERGA</sequence>
<comment type="caution">
    <text evidence="1">The sequence shown here is derived from an EMBL/GenBank/DDBJ whole genome shotgun (WGS) entry which is preliminary data.</text>
</comment>
<dbReference type="SUPFAM" id="SSF53254">
    <property type="entry name" value="Phosphoglycerate mutase-like"/>
    <property type="match status" value="1"/>
</dbReference>
<dbReference type="EMBL" id="SRXV01000001">
    <property type="protein sequence ID" value="TGY93883.1"/>
    <property type="molecule type" value="Genomic_DNA"/>
</dbReference>
<dbReference type="InterPro" id="IPR001345">
    <property type="entry name" value="PG/BPGM_mutase_AS"/>
</dbReference>